<gene>
    <name evidence="2" type="ORF">FA15DRAFT_672264</name>
</gene>
<dbReference type="PANTHER" id="PTHR44329">
    <property type="entry name" value="SERINE/THREONINE-PROTEIN KINASE TNNI3K-RELATED"/>
    <property type="match status" value="1"/>
</dbReference>
<dbReference type="InterPro" id="IPR001245">
    <property type="entry name" value="Ser-Thr/Tyr_kinase_cat_dom"/>
</dbReference>
<feature type="domain" description="Protein kinase" evidence="1">
    <location>
        <begin position="5"/>
        <end position="280"/>
    </location>
</feature>
<dbReference type="PROSITE" id="PS00109">
    <property type="entry name" value="PROTEIN_KINASE_TYR"/>
    <property type="match status" value="1"/>
</dbReference>
<name>A0A5C3KPC3_COPMA</name>
<dbReference type="AlphaFoldDB" id="A0A5C3KPC3"/>
<organism evidence="2 3">
    <name type="scientific">Coprinopsis marcescibilis</name>
    <name type="common">Agaric fungus</name>
    <name type="synonym">Psathyrella marcescibilis</name>
    <dbReference type="NCBI Taxonomy" id="230819"/>
    <lineage>
        <taxon>Eukaryota</taxon>
        <taxon>Fungi</taxon>
        <taxon>Dikarya</taxon>
        <taxon>Basidiomycota</taxon>
        <taxon>Agaricomycotina</taxon>
        <taxon>Agaricomycetes</taxon>
        <taxon>Agaricomycetidae</taxon>
        <taxon>Agaricales</taxon>
        <taxon>Agaricineae</taxon>
        <taxon>Psathyrellaceae</taxon>
        <taxon>Coprinopsis</taxon>
    </lineage>
</organism>
<reference evidence="2 3" key="1">
    <citation type="journal article" date="2019" name="Nat. Ecol. Evol.">
        <title>Megaphylogeny resolves global patterns of mushroom evolution.</title>
        <authorList>
            <person name="Varga T."/>
            <person name="Krizsan K."/>
            <person name="Foldi C."/>
            <person name="Dima B."/>
            <person name="Sanchez-Garcia M."/>
            <person name="Sanchez-Ramirez S."/>
            <person name="Szollosi G.J."/>
            <person name="Szarkandi J.G."/>
            <person name="Papp V."/>
            <person name="Albert L."/>
            <person name="Andreopoulos W."/>
            <person name="Angelini C."/>
            <person name="Antonin V."/>
            <person name="Barry K.W."/>
            <person name="Bougher N.L."/>
            <person name="Buchanan P."/>
            <person name="Buyck B."/>
            <person name="Bense V."/>
            <person name="Catcheside P."/>
            <person name="Chovatia M."/>
            <person name="Cooper J."/>
            <person name="Damon W."/>
            <person name="Desjardin D."/>
            <person name="Finy P."/>
            <person name="Geml J."/>
            <person name="Haridas S."/>
            <person name="Hughes K."/>
            <person name="Justo A."/>
            <person name="Karasinski D."/>
            <person name="Kautmanova I."/>
            <person name="Kiss B."/>
            <person name="Kocsube S."/>
            <person name="Kotiranta H."/>
            <person name="LaButti K.M."/>
            <person name="Lechner B.E."/>
            <person name="Liimatainen K."/>
            <person name="Lipzen A."/>
            <person name="Lukacs Z."/>
            <person name="Mihaltcheva S."/>
            <person name="Morgado L.N."/>
            <person name="Niskanen T."/>
            <person name="Noordeloos M.E."/>
            <person name="Ohm R.A."/>
            <person name="Ortiz-Santana B."/>
            <person name="Ovrebo C."/>
            <person name="Racz N."/>
            <person name="Riley R."/>
            <person name="Savchenko A."/>
            <person name="Shiryaev A."/>
            <person name="Soop K."/>
            <person name="Spirin V."/>
            <person name="Szebenyi C."/>
            <person name="Tomsovsky M."/>
            <person name="Tulloss R.E."/>
            <person name="Uehling J."/>
            <person name="Grigoriev I.V."/>
            <person name="Vagvolgyi C."/>
            <person name="Papp T."/>
            <person name="Martin F.M."/>
            <person name="Miettinen O."/>
            <person name="Hibbett D.S."/>
            <person name="Nagy L.G."/>
        </authorList>
    </citation>
    <scope>NUCLEOTIDE SEQUENCE [LARGE SCALE GENOMIC DNA]</scope>
    <source>
        <strain evidence="2 3">CBS 121175</strain>
    </source>
</reference>
<dbReference type="GO" id="GO:0004674">
    <property type="term" value="F:protein serine/threonine kinase activity"/>
    <property type="evidence" value="ECO:0007669"/>
    <property type="project" value="TreeGrafter"/>
</dbReference>
<dbReference type="STRING" id="230819.A0A5C3KPC3"/>
<dbReference type="InterPro" id="IPR051681">
    <property type="entry name" value="Ser/Thr_Kinases-Pseudokinases"/>
</dbReference>
<feature type="non-terminal residue" evidence="2">
    <location>
        <position position="280"/>
    </location>
</feature>
<dbReference type="InterPro" id="IPR000719">
    <property type="entry name" value="Prot_kinase_dom"/>
</dbReference>
<dbReference type="EMBL" id="ML210259">
    <property type="protein sequence ID" value="TFK21723.1"/>
    <property type="molecule type" value="Genomic_DNA"/>
</dbReference>
<dbReference type="GO" id="GO:0005524">
    <property type="term" value="F:ATP binding"/>
    <property type="evidence" value="ECO:0007669"/>
    <property type="project" value="InterPro"/>
</dbReference>
<accession>A0A5C3KPC3</accession>
<dbReference type="InterPro" id="IPR011009">
    <property type="entry name" value="Kinase-like_dom_sf"/>
</dbReference>
<keyword evidence="2" id="KW-0808">Transferase</keyword>
<evidence type="ECO:0000313" key="3">
    <source>
        <dbReference type="Proteomes" id="UP000307440"/>
    </source>
</evidence>
<dbReference type="Pfam" id="PF07714">
    <property type="entry name" value="PK_Tyr_Ser-Thr"/>
    <property type="match status" value="1"/>
</dbReference>
<dbReference type="Proteomes" id="UP000307440">
    <property type="component" value="Unassembled WGS sequence"/>
</dbReference>
<dbReference type="Gene3D" id="1.10.510.10">
    <property type="entry name" value="Transferase(Phosphotransferase) domain 1"/>
    <property type="match status" value="1"/>
</dbReference>
<dbReference type="PROSITE" id="PS50011">
    <property type="entry name" value="PROTEIN_KINASE_DOM"/>
    <property type="match status" value="1"/>
</dbReference>
<keyword evidence="3" id="KW-1185">Reference proteome</keyword>
<dbReference type="InterPro" id="IPR008266">
    <property type="entry name" value="Tyr_kinase_AS"/>
</dbReference>
<sequence length="280" mass="31227">LTHKVRKTSENRQGQNSDIWYANWEDNDNPQQGALVAVKVVRGVGLGPEFRRKFRERLLLALLKWATLKHPHIVETYGLVDGFGTLPGIVMKKYPESLQHRLASCNTSDNANVKLQWFKDIALGLKFLHGHEPPVLHGDLRCANIFLDDEGRCVIADFGLAFLIDASECTSTKVAGSSRWMAPEIMDPKSVEEHDPYHSFSAASDVFSLAMTAIEIFTGKPPFPKKNDGAAILAVISGLRPDMPESITANPSLAKVVRKCWDQNPHHRPSMSWVCYQLGL</sequence>
<protein>
    <submittedName>
        <fullName evidence="2">Kinase-like protein</fullName>
    </submittedName>
</protein>
<feature type="non-terminal residue" evidence="2">
    <location>
        <position position="1"/>
    </location>
</feature>
<dbReference type="SUPFAM" id="SSF56112">
    <property type="entry name" value="Protein kinase-like (PK-like)"/>
    <property type="match status" value="1"/>
</dbReference>
<evidence type="ECO:0000313" key="2">
    <source>
        <dbReference type="EMBL" id="TFK21723.1"/>
    </source>
</evidence>
<keyword evidence="2" id="KW-0418">Kinase</keyword>
<evidence type="ECO:0000259" key="1">
    <source>
        <dbReference type="PROSITE" id="PS50011"/>
    </source>
</evidence>
<dbReference type="OrthoDB" id="4062651at2759"/>
<proteinExistence type="predicted"/>
<dbReference type="PIRSF" id="PIRSF000654">
    <property type="entry name" value="Integrin-linked_kinase"/>
    <property type="match status" value="1"/>
</dbReference>